<dbReference type="Proteomes" id="UP000836597">
    <property type="component" value="Chromosome"/>
</dbReference>
<keyword evidence="3" id="KW-1185">Reference proteome</keyword>
<dbReference type="InterPro" id="IPR043502">
    <property type="entry name" value="DNA/RNA_pol_sf"/>
</dbReference>
<keyword evidence="1" id="KW-0808">Transferase</keyword>
<dbReference type="Proteomes" id="UP001071230">
    <property type="component" value="Unassembled WGS sequence"/>
</dbReference>
<dbReference type="KEGG" id="aacx:DEACI_4170"/>
<keyword evidence="1" id="KW-0548">Nucleotidyltransferase</keyword>
<dbReference type="EMBL" id="LR746496">
    <property type="protein sequence ID" value="CAA7603347.1"/>
    <property type="molecule type" value="Genomic_DNA"/>
</dbReference>
<name>A0A8S0Y0P1_9FIRM</name>
<sequence>MTGSRTEKGADRVKPLHSVIDKVYRLMNLRIASAKVCANKGAAGVDKVTVETWRSKEEAHVRQLHGELYANTYCSQPVRRVYIDKPGTNKQRPLGIPTLTDRVCQQAVLQVLQPTFEEIFFEGSHGFRPGRSTHTAKEAILQYKKAGHRYVDCPEKVGL</sequence>
<dbReference type="CDD" id="cd01651">
    <property type="entry name" value="RT_G2_intron"/>
    <property type="match status" value="1"/>
</dbReference>
<dbReference type="InterPro" id="IPR051083">
    <property type="entry name" value="GrpII_Intron_Splice-Mob/Def"/>
</dbReference>
<dbReference type="PANTHER" id="PTHR34047">
    <property type="entry name" value="NUCLEAR INTRON MATURASE 1, MITOCHONDRIAL-RELATED"/>
    <property type="match status" value="1"/>
</dbReference>
<protein>
    <submittedName>
        <fullName evidence="1">Reverse transcriptase (RNA-dependent DNA polymerase)</fullName>
    </submittedName>
</protein>
<dbReference type="SUPFAM" id="SSF56672">
    <property type="entry name" value="DNA/RNA polymerases"/>
    <property type="match status" value="1"/>
</dbReference>
<keyword evidence="1" id="KW-0695">RNA-directed DNA polymerase</keyword>
<dbReference type="AlphaFoldDB" id="A0A8S0Y0P1"/>
<dbReference type="PANTHER" id="PTHR34047:SF8">
    <property type="entry name" value="PROTEIN YKFC"/>
    <property type="match status" value="1"/>
</dbReference>
<reference evidence="2" key="1">
    <citation type="submission" date="2014-11" db="EMBL/GenBank/DDBJ databases">
        <authorList>
            <person name="Hornung B.V."/>
        </authorList>
    </citation>
    <scope>NUCLEOTIDE SEQUENCE</scope>
    <source>
        <strain evidence="2">INE</strain>
    </source>
</reference>
<gene>
    <name evidence="2" type="ORF">DEACI_3808</name>
    <name evidence="1" type="ORF">DEACI_4170</name>
</gene>
<organism evidence="1">
    <name type="scientific">Acididesulfobacillus acetoxydans</name>
    <dbReference type="NCBI Taxonomy" id="1561005"/>
    <lineage>
        <taxon>Bacteria</taxon>
        <taxon>Bacillati</taxon>
        <taxon>Bacillota</taxon>
        <taxon>Clostridia</taxon>
        <taxon>Eubacteriales</taxon>
        <taxon>Peptococcaceae</taxon>
        <taxon>Acididesulfobacillus</taxon>
    </lineage>
</organism>
<accession>A0A8S0Y0P1</accession>
<evidence type="ECO:0000313" key="1">
    <source>
        <dbReference type="EMBL" id="CAA7603347.1"/>
    </source>
</evidence>
<evidence type="ECO:0000313" key="2">
    <source>
        <dbReference type="EMBL" id="CEJ09324.1"/>
    </source>
</evidence>
<proteinExistence type="predicted"/>
<reference evidence="1" key="2">
    <citation type="submission" date="2020-01" db="EMBL/GenBank/DDBJ databases">
        <authorList>
            <person name="Hornung B."/>
        </authorList>
    </citation>
    <scope>NUCLEOTIDE SEQUENCE</scope>
    <source>
        <strain evidence="1">PacBioINE</strain>
    </source>
</reference>
<dbReference type="GO" id="GO:0003964">
    <property type="term" value="F:RNA-directed DNA polymerase activity"/>
    <property type="evidence" value="ECO:0007669"/>
    <property type="project" value="UniProtKB-KW"/>
</dbReference>
<evidence type="ECO:0000313" key="3">
    <source>
        <dbReference type="Proteomes" id="UP001071230"/>
    </source>
</evidence>
<dbReference type="EMBL" id="CDGJ01000124">
    <property type="protein sequence ID" value="CEJ09324.1"/>
    <property type="molecule type" value="Genomic_DNA"/>
</dbReference>